<name>A0A1H6LM03_9FLAO</name>
<accession>A0A1H6LM03</accession>
<protein>
    <submittedName>
        <fullName evidence="1">Enamine deaminase RidA, house cleaning of reactive enamine intermediates, YjgF/YER057c/UK114 family</fullName>
    </submittedName>
</protein>
<dbReference type="PANTHER" id="PTHR11803:SF39">
    <property type="entry name" value="2-IMINOBUTANOATE_2-IMINOPROPANOATE DEAMINASE"/>
    <property type="match status" value="1"/>
</dbReference>
<dbReference type="STRING" id="1159016.SAMN02927937_01837"/>
<dbReference type="GO" id="GO:0019239">
    <property type="term" value="F:deaminase activity"/>
    <property type="evidence" value="ECO:0007669"/>
    <property type="project" value="TreeGrafter"/>
</dbReference>
<dbReference type="Gene3D" id="3.30.1330.40">
    <property type="entry name" value="RutC-like"/>
    <property type="match status" value="1"/>
</dbReference>
<dbReference type="SUPFAM" id="SSF55298">
    <property type="entry name" value="YjgF-like"/>
    <property type="match status" value="1"/>
</dbReference>
<evidence type="ECO:0000313" key="1">
    <source>
        <dbReference type="EMBL" id="SEH86438.1"/>
    </source>
</evidence>
<dbReference type="Pfam" id="PF01042">
    <property type="entry name" value="Ribonuc_L-PSP"/>
    <property type="match status" value="1"/>
</dbReference>
<dbReference type="OrthoDB" id="573013at2"/>
<dbReference type="Proteomes" id="UP000199634">
    <property type="component" value="Unassembled WGS sequence"/>
</dbReference>
<dbReference type="CDD" id="cd00448">
    <property type="entry name" value="YjgF_YER057c_UK114_family"/>
    <property type="match status" value="1"/>
</dbReference>
<dbReference type="EMBL" id="FNXE01000024">
    <property type="protein sequence ID" value="SEH86438.1"/>
    <property type="molecule type" value="Genomic_DNA"/>
</dbReference>
<keyword evidence="2" id="KW-1185">Reference proteome</keyword>
<dbReference type="GO" id="GO:0005829">
    <property type="term" value="C:cytosol"/>
    <property type="evidence" value="ECO:0007669"/>
    <property type="project" value="TreeGrafter"/>
</dbReference>
<reference evidence="1 2" key="1">
    <citation type="submission" date="2016-10" db="EMBL/GenBank/DDBJ databases">
        <authorList>
            <person name="de Groot N.N."/>
        </authorList>
    </citation>
    <scope>NUCLEOTIDE SEQUENCE [LARGE SCALE GENOMIC DNA]</scope>
    <source>
        <strain evidence="1 2">CGMCC 1.10825</strain>
    </source>
</reference>
<dbReference type="InterPro" id="IPR006175">
    <property type="entry name" value="YjgF/YER057c/UK114"/>
</dbReference>
<dbReference type="InterPro" id="IPR035959">
    <property type="entry name" value="RutC-like_sf"/>
</dbReference>
<proteinExistence type="predicted"/>
<evidence type="ECO:0000313" key="2">
    <source>
        <dbReference type="Proteomes" id="UP000199634"/>
    </source>
</evidence>
<sequence length="152" mass="17122">MKHLFFLTAIIFTMTTQVQEFKNPSSLFDPSPYGFSHMVTVPEGYKLIFVAGQGGEENTEGKLSPDFRRQLAFSLKNIKDALATENLNMNNVVKLTTLVVDHNEEKLNIIVEEFNKVWPEKNFPINTLIPVPKLAIDGMLIEIEALAVKSPN</sequence>
<dbReference type="AlphaFoldDB" id="A0A1H6LM03"/>
<dbReference type="PANTHER" id="PTHR11803">
    <property type="entry name" value="2-IMINOBUTANOATE/2-IMINOPROPANOATE DEAMINASE RIDA"/>
    <property type="match status" value="1"/>
</dbReference>
<organism evidence="1 2">
    <name type="scientific">Paenimyroides marinum</name>
    <dbReference type="NCBI Taxonomy" id="1159016"/>
    <lineage>
        <taxon>Bacteria</taxon>
        <taxon>Pseudomonadati</taxon>
        <taxon>Bacteroidota</taxon>
        <taxon>Flavobacteriia</taxon>
        <taxon>Flavobacteriales</taxon>
        <taxon>Flavobacteriaceae</taxon>
        <taxon>Paenimyroides</taxon>
    </lineage>
</organism>
<gene>
    <name evidence="1" type="ORF">SAMN02927937_01837</name>
</gene>